<dbReference type="GO" id="GO:0004843">
    <property type="term" value="F:cysteine-type deubiquitinase activity"/>
    <property type="evidence" value="ECO:0007669"/>
    <property type="project" value="UniProtKB-EC"/>
</dbReference>
<evidence type="ECO:0000259" key="7">
    <source>
        <dbReference type="Pfam" id="PF12340"/>
    </source>
</evidence>
<evidence type="ECO:0000256" key="2">
    <source>
        <dbReference type="ARBA" id="ARBA00012759"/>
    </source>
</evidence>
<comment type="caution">
    <text evidence="10">The sequence shown here is derived from an EMBL/GenBank/DDBJ whole genome shotgun (WGS) entry which is preliminary data.</text>
</comment>
<keyword evidence="5" id="KW-0378">Hydrolase</keyword>
<name>A0A1R2CD69_9CILI</name>
<comment type="catalytic activity">
    <reaction evidence="1">
        <text>Thiol-dependent hydrolysis of ester, thioester, amide, peptide and isopeptide bonds formed by the C-terminal Gly of ubiquitin (a 76-residue protein attached to proteins as an intracellular targeting signal).</text>
        <dbReference type="EC" id="3.4.19.12"/>
    </reaction>
</comment>
<dbReference type="OrthoDB" id="412924at2759"/>
<evidence type="ECO:0000256" key="3">
    <source>
        <dbReference type="ARBA" id="ARBA00022670"/>
    </source>
</evidence>
<dbReference type="InterPro" id="IPR046541">
    <property type="entry name" value="DUF6606"/>
</dbReference>
<keyword evidence="4" id="KW-0833">Ubl conjugation pathway</keyword>
<dbReference type="InterPro" id="IPR027417">
    <property type="entry name" value="P-loop_NTPase"/>
</dbReference>
<dbReference type="SUPFAM" id="SSF52540">
    <property type="entry name" value="P-loop containing nucleoside triphosphate hydrolases"/>
    <property type="match status" value="1"/>
</dbReference>
<dbReference type="InterPro" id="IPR022099">
    <property type="entry name" value="DUF3638"/>
</dbReference>
<evidence type="ECO:0000256" key="6">
    <source>
        <dbReference type="ARBA" id="ARBA00022807"/>
    </source>
</evidence>
<sequence length="3159" mass="370678">MEGKKMFALNKRQVKYLATHIVFPYKLPQKAGENNEVLEIEKIFFSLCLQAIENIKSLEENLDNLKKLQSITRILSTWSKIQSSSLKSLGILKSLNKLPEESIFPIYMPSQNSCIFIQTYSKNSEYKASISIFQASMKNSDVMSKTSDLSYIYPEASWYIENYDMFRSETITDQIVFLANQEIAASGNISSKKGIKLNEIRDVRNCLFVKEWFCGAVNAGAPNCEQVCFVNKKIRDNVMWKDAYLSFRRNPLWTCIKAIMQICFNYYFQGKGNCFYKLFQCEIVFELCKISKDLKPDLKLQVIQKLAQRIHKFSLFSENDNFFNNRIGYYEEEIEKRRKELNSINDMIADSSRNKNAVINYNILTLKDCVIKNSELKRNILDFVNFENDSNNSLNSSMIKFKFIKIEDDFPSFDYYMYNEKAQLSIILYGTEMWIRSNLCDLSIENFIKTKIIKELESYVIKLYSLLENYQIKAISFYKADPVGMSRMILACINLICSIDKSACIITPLMNQFSLGIDNQVFKHLLLLNKDDINYAVKLEQYVKFRNNQEGPSLINSNGNSTKNSFHSKFYQSNNKCKELKKVIYNEANILCKYKMNEFMSLERTYKSNKETYNNLKCEYYWTSEGQYLHKYLCYKCNLSRTISEMSIEIYEWPLPTCAKCYLNNNDLFKEVIEKQSTISCGCRLKKRVVLSEILLPTSIVLLRDALHNFMEKVLCKYPNESINKAQKTCGQWIKYKPLLKDMIYQRNATLGSTSKLFMESHYKRINLSMIESARNVFTPNGYSVVFSCTDLQIQINYNFDIHFIIKVLSFELKKPYKELQYALSYTFHNENQVIANQEKCDQNLQINEFLKFGFFRAGGNLQLLNLLDAIETRGLALKNENIYMLFCQSLWQIGPIESNYYLFHLDFFNHNFMIQVHSTITNYIGLIRNKWEEQITLCNVITIVNRFLNMSYSKEIKDLYVELLYKCRELAMEWKLGIEQFIQEQKNSGIADKIDFLKSKLAEISYFGIMTYDIQADDMDLVLNNEKDVLYWLRFSCKINDLKESKEYFHNLIYSRAIQILMNVSSTIGKIISQNESILTKYSIEKWSSGIRGKFGTWKNYSNFYFSSTFSSVNTSMIIELSIDGIFVIQGKDVDSLPRSISSLELYRSYFENIFFDVQPDVHGLNSYITQEMKENEGSISYSFIKTPQKLIIEKHLNVNNRIQDYVLIPKEFLENHFPHHFIQDYSHWLDKQTSVIEFQAKSFKKRKKDCKVYHEFDVTKMILNEKQENKMLVYIKSPTFNCLYQNIFFRMDDDIHIHMWVSPNKHYAIEIQLHRYFLKFKANKNKKIIKSNEFRGFYVCESQKLNTFFGLEQGLVLSEAVHNPFLVPKKKFIVPHGEISNTKNPLHQKVCIDIDELRKPSFFTFDQDDLLRIYKTGESLLAWFYLALLHAKTSTILPDPFLSQTGTNRSLEILKSAYCWSISNFSDEAKCILKSIKDLSPKRNFYPNHLTVQESVVWPEGIPNLCSSDMFAVMSKTIKKNSRIIDFNKKKSEKPIVSQLAEREYRRLKKSPQELKTDYDEIIIENKLPTNMSTKYNEISDNMKITKMIMTCSYFPQELKLVEKFMRKQSTLNGASKKYEKIPKNIKWNSMIGSFKDKWLKLYVLALKISEEKHYNYCIMLSFLAFQLEDIDLILLLQVVLHNKSYFYQCLPPKHLKYTELLESDYIEGKVKNIIKCNLKYSKNEFANKFIPRNEDEMINTSNLLQNYNEQMIINRKNNEANERYKYRVEITYNAYETKLICNTEKMVWDNWNKLEFDMNFDIKEFKNNIKSDISKKLSIWYANKELREFFEKLESIYISNYHSFALPNKKIFEIYNLPIKNQFRIYNCVFDLKSNNANTISYENIQLKEDNTRIFKCYTKNSEENKFMLNETSSSISKCLIKELKESWDHYANNKTDDIEINYKACIEIFSGRKFVYENIIKGILAQLEKILKPEKYKYLQLSGLWPEVRPMVLLGYLMDHNNENILLNECTKKLIQTLAIYWIYWQRSVRCINYAILGKSSKVFLEKEIISAPQENWNADDHLEWLILQIEMDIMIRPIQVTVARKMINPDSGKNSVMQLNMGEGKTSVIIPMIVSALASKTCLIRIIVLRALFNMNYNSLVMKLGGVLNRRIYTFPCNRDNVYDESIVRKKLETLKECQRKKGVILTVPEHMLSFELKSIEKCKDKTISLGKLLVETTEWLDDNTRDILDESDELLNSKFQLVYSIGRQLSLNGGNLRWEVAQAVLSLAEKHYKSLQKKYGEDTIYYNDGGDLLAYPQIRLLNESANAKLCGKICKDILRGKSNEINFLELTKAEINKVKQYVLNNKISPEIRTYVENLFKTQSEHLTIILLIRGLLGYGILVNALSKRWRVEYGVNPQRNNLFQAVPYRAKDVPAERAQYEHPDMIIMLTQLSYYYSGLSSSQLDKVFNYLSNTNSGPQVYEKWIQHIPKSYKIDDSIREYIGLNFGDPDKIEKYLYPVMRKHPLVINFWLNMFLYPKELKQFQGKFSRSSWDISKKKKNLTTGFSGTNETKMLLPLNIKYDGIEELMSTNGSLINCLLLKENNGYECFNKDFNGEMILKKITEHESKINLILDVGALMIDLNNEEVALKWLKMREDMEAAIFFTRNHDLMCINRKGIAIDFELSTYRRHLDKCLIYLDDSHTRGTDLKMPIGTIGAVTLGKGVTKDRLIQACMRLRMLGKGHSVFFYSSDEVHHQICKIFPEVPENALGSLHVLQWAIENSSKFAENALLYWAMQGISFMKRQLIYKSFKRIRNYIFYNEKSTELQELDIKTLYSADREKQLLVKFIEEKGIQFHNTLLKINAITNSDKFKTPKIIDHLNIYGGSIENYTQMHDEEQEVELEIELEQMQEQKNKRPANLEPHKPEMPNEISELLIEGIFKMNPMIFLPMHFSLKNTSLDSINQLNAWSPNIYITKEFIKTVSKDVRGDDYLRPPKWVVSIIIDSKTYLIILSGFEINKYKNYLNDKINLIMLMPRLRKEQNNYFSLKGSGISEFLMQQLMIFSGSQYFRNDNEVDEYLKFIGYSPGPRNEYQQECFEKGMITMDGFILPEFRKIVLGIIDDEDNEDDEKCMFYKNPDELIIGLAEIRARGLMNKFAHHLIILRRGKRPSINS</sequence>
<dbReference type="EMBL" id="MPUH01000190">
    <property type="protein sequence ID" value="OMJ86951.1"/>
    <property type="molecule type" value="Genomic_DNA"/>
</dbReference>
<feature type="domain" description="DUF3645" evidence="8">
    <location>
        <begin position="2411"/>
        <end position="2436"/>
    </location>
</feature>
<evidence type="ECO:0000256" key="5">
    <source>
        <dbReference type="ARBA" id="ARBA00022801"/>
    </source>
</evidence>
<keyword evidence="11" id="KW-1185">Reference proteome</keyword>
<evidence type="ECO:0000259" key="9">
    <source>
        <dbReference type="Pfam" id="PF20255"/>
    </source>
</evidence>
<evidence type="ECO:0000256" key="4">
    <source>
        <dbReference type="ARBA" id="ARBA00022786"/>
    </source>
</evidence>
<evidence type="ECO:0000259" key="8">
    <source>
        <dbReference type="Pfam" id="PF12359"/>
    </source>
</evidence>
<dbReference type="EC" id="3.4.19.12" evidence="2"/>
<evidence type="ECO:0000313" key="11">
    <source>
        <dbReference type="Proteomes" id="UP000187209"/>
    </source>
</evidence>
<accession>A0A1R2CD69</accession>
<dbReference type="Pfam" id="PF12340">
    <property type="entry name" value="DUF3638"/>
    <property type="match status" value="1"/>
</dbReference>
<feature type="domain" description="DUF6606" evidence="9">
    <location>
        <begin position="18"/>
        <end position="288"/>
    </location>
</feature>
<dbReference type="Pfam" id="PF12359">
    <property type="entry name" value="DUF3645"/>
    <property type="match status" value="1"/>
</dbReference>
<protein>
    <recommendedName>
        <fullName evidence="2">ubiquitinyl hydrolase 1</fullName>
        <ecNumber evidence="2">3.4.19.12</ecNumber>
    </recommendedName>
</protein>
<reference evidence="10 11" key="1">
    <citation type="submission" date="2016-11" db="EMBL/GenBank/DDBJ databases">
        <title>The macronuclear genome of Stentor coeruleus: a giant cell with tiny introns.</title>
        <authorList>
            <person name="Slabodnick M."/>
            <person name="Ruby J.G."/>
            <person name="Reiff S.B."/>
            <person name="Swart E.C."/>
            <person name="Gosai S."/>
            <person name="Prabakaran S."/>
            <person name="Witkowska E."/>
            <person name="Larue G.E."/>
            <person name="Fisher S."/>
            <person name="Freeman R.M."/>
            <person name="Gunawardena J."/>
            <person name="Chu W."/>
            <person name="Stover N.A."/>
            <person name="Gregory B.D."/>
            <person name="Nowacki M."/>
            <person name="Derisi J."/>
            <person name="Roy S.W."/>
            <person name="Marshall W.F."/>
            <person name="Sood P."/>
        </authorList>
    </citation>
    <scope>NUCLEOTIDE SEQUENCE [LARGE SCALE GENOMIC DNA]</scope>
    <source>
        <strain evidence="10">WM001</strain>
    </source>
</reference>
<dbReference type="InterPro" id="IPR022105">
    <property type="entry name" value="DUF3645"/>
</dbReference>
<evidence type="ECO:0000256" key="1">
    <source>
        <dbReference type="ARBA" id="ARBA00000707"/>
    </source>
</evidence>
<dbReference type="GO" id="GO:0006508">
    <property type="term" value="P:proteolysis"/>
    <property type="evidence" value="ECO:0007669"/>
    <property type="project" value="UniProtKB-KW"/>
</dbReference>
<dbReference type="Proteomes" id="UP000187209">
    <property type="component" value="Unassembled WGS sequence"/>
</dbReference>
<dbReference type="Pfam" id="PF20255">
    <property type="entry name" value="DUF6606"/>
    <property type="match status" value="1"/>
</dbReference>
<evidence type="ECO:0000313" key="10">
    <source>
        <dbReference type="EMBL" id="OMJ86951.1"/>
    </source>
</evidence>
<dbReference type="PANTHER" id="PTHR13367:SF33">
    <property type="entry name" value="P-LOOP CONTAINING NUCLEOSIDE TRIPHOSPHATE HYDROLASE PROTEIN"/>
    <property type="match status" value="1"/>
</dbReference>
<dbReference type="InterPro" id="IPR051346">
    <property type="entry name" value="OTU_Deubiquitinase"/>
</dbReference>
<dbReference type="PANTHER" id="PTHR13367">
    <property type="entry name" value="UBIQUITIN THIOESTERASE"/>
    <property type="match status" value="1"/>
</dbReference>
<gene>
    <name evidence="10" type="ORF">SteCoe_11424</name>
</gene>
<keyword evidence="6" id="KW-0788">Thiol protease</keyword>
<proteinExistence type="predicted"/>
<feature type="domain" description="DUF3638" evidence="7">
    <location>
        <begin position="2059"/>
        <end position="2282"/>
    </location>
</feature>
<keyword evidence="3" id="KW-0645">Protease</keyword>
<organism evidence="10 11">
    <name type="scientific">Stentor coeruleus</name>
    <dbReference type="NCBI Taxonomy" id="5963"/>
    <lineage>
        <taxon>Eukaryota</taxon>
        <taxon>Sar</taxon>
        <taxon>Alveolata</taxon>
        <taxon>Ciliophora</taxon>
        <taxon>Postciliodesmatophora</taxon>
        <taxon>Heterotrichea</taxon>
        <taxon>Heterotrichida</taxon>
        <taxon>Stentoridae</taxon>
        <taxon>Stentor</taxon>
    </lineage>
</organism>